<sequence length="89" mass="9038">MAPASAIHLRAIAAGGDDAALSARPPVAMYIVALHCSVCTASLGPQGGLSQARVQLGTAALQESQSAKCRKCNVVRRQPQARVITSVGG</sequence>
<reference evidence="1" key="1">
    <citation type="journal article" date="2023" name="Mol. Phylogenet. Evol.">
        <title>Genome-scale phylogeny and comparative genomics of the fungal order Sordariales.</title>
        <authorList>
            <person name="Hensen N."/>
            <person name="Bonometti L."/>
            <person name="Westerberg I."/>
            <person name="Brannstrom I.O."/>
            <person name="Guillou S."/>
            <person name="Cros-Aarteil S."/>
            <person name="Calhoun S."/>
            <person name="Haridas S."/>
            <person name="Kuo A."/>
            <person name="Mondo S."/>
            <person name="Pangilinan J."/>
            <person name="Riley R."/>
            <person name="LaButti K."/>
            <person name="Andreopoulos B."/>
            <person name="Lipzen A."/>
            <person name="Chen C."/>
            <person name="Yan M."/>
            <person name="Daum C."/>
            <person name="Ng V."/>
            <person name="Clum A."/>
            <person name="Steindorff A."/>
            <person name="Ohm R.A."/>
            <person name="Martin F."/>
            <person name="Silar P."/>
            <person name="Natvig D.O."/>
            <person name="Lalanne C."/>
            <person name="Gautier V."/>
            <person name="Ament-Velasquez S.L."/>
            <person name="Kruys A."/>
            <person name="Hutchinson M.I."/>
            <person name="Powell A.J."/>
            <person name="Barry K."/>
            <person name="Miller A.N."/>
            <person name="Grigoriev I.V."/>
            <person name="Debuchy R."/>
            <person name="Gladieux P."/>
            <person name="Hiltunen Thoren M."/>
            <person name="Johannesson H."/>
        </authorList>
    </citation>
    <scope>NUCLEOTIDE SEQUENCE</scope>
    <source>
        <strain evidence="1">CBS 123565</strain>
    </source>
</reference>
<dbReference type="AlphaFoldDB" id="A0AAN6UEL2"/>
<keyword evidence="2" id="KW-1185">Reference proteome</keyword>
<protein>
    <submittedName>
        <fullName evidence="1">Uncharacterized protein</fullName>
    </submittedName>
</protein>
<gene>
    <name evidence="1" type="ORF">BT67DRAFT_444606</name>
</gene>
<reference evidence="1" key="2">
    <citation type="submission" date="2023-05" db="EMBL/GenBank/DDBJ databases">
        <authorList>
            <consortium name="Lawrence Berkeley National Laboratory"/>
            <person name="Steindorff A."/>
            <person name="Hensen N."/>
            <person name="Bonometti L."/>
            <person name="Westerberg I."/>
            <person name="Brannstrom I.O."/>
            <person name="Guillou S."/>
            <person name="Cros-Aarteil S."/>
            <person name="Calhoun S."/>
            <person name="Haridas S."/>
            <person name="Kuo A."/>
            <person name="Mondo S."/>
            <person name="Pangilinan J."/>
            <person name="Riley R."/>
            <person name="Labutti K."/>
            <person name="Andreopoulos B."/>
            <person name="Lipzen A."/>
            <person name="Chen C."/>
            <person name="Yanf M."/>
            <person name="Daum C."/>
            <person name="Ng V."/>
            <person name="Clum A."/>
            <person name="Ohm R."/>
            <person name="Martin F."/>
            <person name="Silar P."/>
            <person name="Natvig D."/>
            <person name="Lalanne C."/>
            <person name="Gautier V."/>
            <person name="Ament-Velasquez S.L."/>
            <person name="Kruys A."/>
            <person name="Hutchinson M.I."/>
            <person name="Powell A.J."/>
            <person name="Barry K."/>
            <person name="Miller A.N."/>
            <person name="Grigoriev I.V."/>
            <person name="Debuchy R."/>
            <person name="Gladieux P."/>
            <person name="Thoren M.H."/>
            <person name="Johannesson H."/>
        </authorList>
    </citation>
    <scope>NUCLEOTIDE SEQUENCE</scope>
    <source>
        <strain evidence="1">CBS 123565</strain>
    </source>
</reference>
<dbReference type="EMBL" id="MU853423">
    <property type="protein sequence ID" value="KAK4131552.1"/>
    <property type="molecule type" value="Genomic_DNA"/>
</dbReference>
<evidence type="ECO:0000313" key="2">
    <source>
        <dbReference type="Proteomes" id="UP001304895"/>
    </source>
</evidence>
<proteinExistence type="predicted"/>
<evidence type="ECO:0000313" key="1">
    <source>
        <dbReference type="EMBL" id="KAK4131552.1"/>
    </source>
</evidence>
<organism evidence="1 2">
    <name type="scientific">Trichocladium antarcticum</name>
    <dbReference type="NCBI Taxonomy" id="1450529"/>
    <lineage>
        <taxon>Eukaryota</taxon>
        <taxon>Fungi</taxon>
        <taxon>Dikarya</taxon>
        <taxon>Ascomycota</taxon>
        <taxon>Pezizomycotina</taxon>
        <taxon>Sordariomycetes</taxon>
        <taxon>Sordariomycetidae</taxon>
        <taxon>Sordariales</taxon>
        <taxon>Chaetomiaceae</taxon>
        <taxon>Trichocladium</taxon>
    </lineage>
</organism>
<accession>A0AAN6UEL2</accession>
<dbReference type="Proteomes" id="UP001304895">
    <property type="component" value="Unassembled WGS sequence"/>
</dbReference>
<comment type="caution">
    <text evidence="1">The sequence shown here is derived from an EMBL/GenBank/DDBJ whole genome shotgun (WGS) entry which is preliminary data.</text>
</comment>
<name>A0AAN6UEL2_9PEZI</name>